<dbReference type="PROSITE" id="PS51257">
    <property type="entry name" value="PROKAR_LIPOPROTEIN"/>
    <property type="match status" value="1"/>
</dbReference>
<dbReference type="EMBL" id="VSSQ01040254">
    <property type="protein sequence ID" value="MPM93451.1"/>
    <property type="molecule type" value="Genomic_DNA"/>
</dbReference>
<organism evidence="1">
    <name type="scientific">bioreactor metagenome</name>
    <dbReference type="NCBI Taxonomy" id="1076179"/>
    <lineage>
        <taxon>unclassified sequences</taxon>
        <taxon>metagenomes</taxon>
        <taxon>ecological metagenomes</taxon>
    </lineage>
</organism>
<comment type="caution">
    <text evidence="1">The sequence shown here is derived from an EMBL/GenBank/DDBJ whole genome shotgun (WGS) entry which is preliminary data.</text>
</comment>
<protein>
    <recommendedName>
        <fullName evidence="2">Fimbrillin-A associated anchor proteins Mfa1 and Mfa2</fullName>
    </recommendedName>
</protein>
<reference evidence="1" key="1">
    <citation type="submission" date="2019-08" db="EMBL/GenBank/DDBJ databases">
        <authorList>
            <person name="Kucharzyk K."/>
            <person name="Murdoch R.W."/>
            <person name="Higgins S."/>
            <person name="Loffler F."/>
        </authorList>
    </citation>
    <scope>NUCLEOTIDE SEQUENCE</scope>
</reference>
<dbReference type="InterPro" id="IPR014941">
    <property type="entry name" value="FimB/Mfa2/Mfa3"/>
</dbReference>
<gene>
    <name evidence="1" type="ORF">SDC9_140588</name>
</gene>
<evidence type="ECO:0000313" key="1">
    <source>
        <dbReference type="EMBL" id="MPM93451.1"/>
    </source>
</evidence>
<dbReference type="Pfam" id="PF08842">
    <property type="entry name" value="Mfa2"/>
    <property type="match status" value="1"/>
</dbReference>
<dbReference type="Gene3D" id="2.60.40.2100">
    <property type="match status" value="1"/>
</dbReference>
<evidence type="ECO:0008006" key="2">
    <source>
        <dbReference type="Google" id="ProtNLM"/>
    </source>
</evidence>
<accession>A0A645DVT6</accession>
<proteinExistence type="predicted"/>
<name>A0A645DVT6_9ZZZZ</name>
<dbReference type="AlphaFoldDB" id="A0A645DVT6"/>
<sequence>MNNTNKYSFLLIVALLLTGLLSSCLKENLSDCPRPLQVTIKALDADLKDITGDGAVKQVILFVFNEHGQIVSAFELTADQIKNRKPIEIKLDYPGYKNLTFVAWGNLDEKVDFSQINTVKQMQDLYVKLKKTQNGTAQTPGDLFHGTLQVPVEYGGTEPGTSHVVEITRKTAGVTITTLQLKPLDGNNESAYSYVVRESLDTYDKDGKLTGSLVSYSPQAKFQPNGDFFAPIFYTFPPESGKSFVVDILYNGEVIFTADKDSDGNPFVPQLGKTLNIIIVLSTKAQIKSIVTPWNVVYQYIII</sequence>